<name>A0A1S2VKP8_9BACT</name>
<accession>A0A1S2VKP8</accession>
<dbReference type="RefSeq" id="WP_071503006.1">
    <property type="nucleotide sequence ID" value="NZ_MORL01000004.1"/>
</dbReference>
<dbReference type="InterPro" id="IPR020843">
    <property type="entry name" value="ER"/>
</dbReference>
<evidence type="ECO:0000313" key="5">
    <source>
        <dbReference type="Proteomes" id="UP000181790"/>
    </source>
</evidence>
<keyword evidence="2" id="KW-0560">Oxidoreductase</keyword>
<comment type="caution">
    <text evidence="4">The sequence shown here is derived from an EMBL/GenBank/DDBJ whole genome shotgun (WGS) entry which is preliminary data.</text>
</comment>
<dbReference type="SUPFAM" id="SSF50129">
    <property type="entry name" value="GroES-like"/>
    <property type="match status" value="1"/>
</dbReference>
<keyword evidence="1" id="KW-0521">NADP</keyword>
<dbReference type="CDD" id="cd05276">
    <property type="entry name" value="p53_inducible_oxidoreductase"/>
    <property type="match status" value="1"/>
</dbReference>
<dbReference type="InterPro" id="IPR014189">
    <property type="entry name" value="Quinone_OxRdtase_PIG3"/>
</dbReference>
<dbReference type="Pfam" id="PF08240">
    <property type="entry name" value="ADH_N"/>
    <property type="match status" value="1"/>
</dbReference>
<evidence type="ECO:0000256" key="2">
    <source>
        <dbReference type="ARBA" id="ARBA00023002"/>
    </source>
</evidence>
<evidence type="ECO:0000256" key="1">
    <source>
        <dbReference type="ARBA" id="ARBA00022857"/>
    </source>
</evidence>
<dbReference type="InterPro" id="IPR036291">
    <property type="entry name" value="NAD(P)-bd_dom_sf"/>
</dbReference>
<reference evidence="4 5" key="1">
    <citation type="submission" date="2016-10" db="EMBL/GenBank/DDBJ databases">
        <title>Arsenicibacter rosenii gen. nov., sp. nov., an efficient arsenic-methylating bacterium isolated from an arsenic-contaminated paddy soil.</title>
        <authorList>
            <person name="Huang K."/>
        </authorList>
    </citation>
    <scope>NUCLEOTIDE SEQUENCE [LARGE SCALE GENOMIC DNA]</scope>
    <source>
        <strain evidence="4 5">SM-1</strain>
    </source>
</reference>
<sequence>MKAIVITQPGDADVLQLQDVPKPTPGPGQVLIHVKAAGLNRSDLLQREGKYGGDPSGQIPGLEVAGIIETCGPDANHWLPGDAVCALIANGGYAEYVVVDERHCLPVPSDMPMTEAASWPETLLTVWSNIFQSAALRAGEHFLVHGGSSGIGITAIQLAKAFGAVPFATAGSNEKAAFCESLGAIRCVNYKTHDFEAELTSYGIDVVLDMVGGDYTAKNLRLMRTGGRLMFINAMNGPKSEINIMDIMTKRLIVSGSTLKPRDAVFKAQLTADVARHVWPLVTRGDIKPVIHAVFPLSEAAEAHRLMASSEHTGKIILAIS</sequence>
<feature type="domain" description="Enoyl reductase (ER)" evidence="3">
    <location>
        <begin position="10"/>
        <end position="318"/>
    </location>
</feature>
<keyword evidence="5" id="KW-1185">Reference proteome</keyword>
<evidence type="ECO:0000313" key="4">
    <source>
        <dbReference type="EMBL" id="OIN59323.1"/>
    </source>
</evidence>
<dbReference type="SMART" id="SM00829">
    <property type="entry name" value="PKS_ER"/>
    <property type="match status" value="1"/>
</dbReference>
<dbReference type="Proteomes" id="UP000181790">
    <property type="component" value="Unassembled WGS sequence"/>
</dbReference>
<dbReference type="GO" id="GO:0016651">
    <property type="term" value="F:oxidoreductase activity, acting on NAD(P)H"/>
    <property type="evidence" value="ECO:0007669"/>
    <property type="project" value="TreeGrafter"/>
</dbReference>
<dbReference type="InterPro" id="IPR011032">
    <property type="entry name" value="GroES-like_sf"/>
</dbReference>
<dbReference type="InterPro" id="IPR013154">
    <property type="entry name" value="ADH-like_N"/>
</dbReference>
<evidence type="ECO:0000259" key="3">
    <source>
        <dbReference type="SMART" id="SM00829"/>
    </source>
</evidence>
<organism evidence="4 5">
    <name type="scientific">Arsenicibacter rosenii</name>
    <dbReference type="NCBI Taxonomy" id="1750698"/>
    <lineage>
        <taxon>Bacteria</taxon>
        <taxon>Pseudomonadati</taxon>
        <taxon>Bacteroidota</taxon>
        <taxon>Cytophagia</taxon>
        <taxon>Cytophagales</taxon>
        <taxon>Spirosomataceae</taxon>
        <taxon>Arsenicibacter</taxon>
    </lineage>
</organism>
<dbReference type="SUPFAM" id="SSF51735">
    <property type="entry name" value="NAD(P)-binding Rossmann-fold domains"/>
    <property type="match status" value="1"/>
</dbReference>
<proteinExistence type="predicted"/>
<protein>
    <submittedName>
        <fullName evidence="4">Zinc-binding dehydrogenase</fullName>
    </submittedName>
</protein>
<dbReference type="AlphaFoldDB" id="A0A1S2VKP8"/>
<dbReference type="NCBIfam" id="TIGR02824">
    <property type="entry name" value="quinone_pig3"/>
    <property type="match status" value="1"/>
</dbReference>
<gene>
    <name evidence="4" type="ORF">BLX24_10085</name>
</gene>
<dbReference type="Gene3D" id="3.40.50.720">
    <property type="entry name" value="NAD(P)-binding Rossmann-like Domain"/>
    <property type="match status" value="1"/>
</dbReference>
<dbReference type="PANTHER" id="PTHR48106">
    <property type="entry name" value="QUINONE OXIDOREDUCTASE PIG3-RELATED"/>
    <property type="match status" value="1"/>
</dbReference>
<dbReference type="OrthoDB" id="9787435at2"/>
<dbReference type="GO" id="GO:0070402">
    <property type="term" value="F:NADPH binding"/>
    <property type="evidence" value="ECO:0007669"/>
    <property type="project" value="TreeGrafter"/>
</dbReference>
<dbReference type="PANTHER" id="PTHR48106:SF8">
    <property type="entry name" value="OS02G0805600 PROTEIN"/>
    <property type="match status" value="1"/>
</dbReference>
<dbReference type="EMBL" id="MORL01000004">
    <property type="protein sequence ID" value="OIN59323.1"/>
    <property type="molecule type" value="Genomic_DNA"/>
</dbReference>
<dbReference type="Gene3D" id="3.90.180.10">
    <property type="entry name" value="Medium-chain alcohol dehydrogenases, catalytic domain"/>
    <property type="match status" value="1"/>
</dbReference>
<dbReference type="Pfam" id="PF13602">
    <property type="entry name" value="ADH_zinc_N_2"/>
    <property type="match status" value="1"/>
</dbReference>